<evidence type="ECO:0000256" key="1">
    <source>
        <dbReference type="ARBA" id="ARBA00022737"/>
    </source>
</evidence>
<protein>
    <submittedName>
        <fullName evidence="6">ABC transporter ATP-binding protein</fullName>
    </submittedName>
</protein>
<feature type="coiled-coil region" evidence="4">
    <location>
        <begin position="202"/>
        <end position="277"/>
    </location>
</feature>
<evidence type="ECO:0000313" key="6">
    <source>
        <dbReference type="EMBL" id="PAV28026.1"/>
    </source>
</evidence>
<dbReference type="OrthoDB" id="9760950at2"/>
<dbReference type="Gene3D" id="3.40.50.300">
    <property type="entry name" value="P-loop containing nucleotide triphosphate hydrolases"/>
    <property type="match status" value="2"/>
</dbReference>
<keyword evidence="7" id="KW-1185">Reference proteome</keyword>
<dbReference type="Proteomes" id="UP000218887">
    <property type="component" value="Unassembled WGS sequence"/>
</dbReference>
<accession>A0A2A2I9N1</accession>
<keyword evidence="4" id="KW-0175">Coiled coil</keyword>
<dbReference type="EMBL" id="NPOA01000016">
    <property type="protein sequence ID" value="PAV28026.1"/>
    <property type="molecule type" value="Genomic_DNA"/>
</dbReference>
<dbReference type="InterPro" id="IPR050611">
    <property type="entry name" value="ABCF"/>
</dbReference>
<feature type="domain" description="ABC transporter" evidence="5">
    <location>
        <begin position="1"/>
        <end position="206"/>
    </location>
</feature>
<dbReference type="InterPro" id="IPR003439">
    <property type="entry name" value="ABC_transporter-like_ATP-bd"/>
</dbReference>
<dbReference type="PROSITE" id="PS00211">
    <property type="entry name" value="ABC_TRANSPORTER_1"/>
    <property type="match status" value="1"/>
</dbReference>
<comment type="caution">
    <text evidence="6">The sequence shown here is derived from an EMBL/GenBank/DDBJ whole genome shotgun (WGS) entry which is preliminary data.</text>
</comment>
<dbReference type="SMART" id="SM00382">
    <property type="entry name" value="AAA"/>
    <property type="match status" value="2"/>
</dbReference>
<dbReference type="AlphaFoldDB" id="A0A2A2I9N1"/>
<dbReference type="InterPro" id="IPR027417">
    <property type="entry name" value="P-loop_NTPase"/>
</dbReference>
<dbReference type="GO" id="GO:0005524">
    <property type="term" value="F:ATP binding"/>
    <property type="evidence" value="ECO:0007669"/>
    <property type="project" value="UniProtKB-KW"/>
</dbReference>
<dbReference type="SUPFAM" id="SSF52540">
    <property type="entry name" value="P-loop containing nucleoside triphosphate hydrolases"/>
    <property type="match status" value="2"/>
</dbReference>
<dbReference type="InterPro" id="IPR003593">
    <property type="entry name" value="AAA+_ATPase"/>
</dbReference>
<dbReference type="PANTHER" id="PTHR19211:SF14">
    <property type="entry name" value="ATP-BINDING CASSETTE SUB-FAMILY F MEMBER 1"/>
    <property type="match status" value="1"/>
</dbReference>
<organism evidence="6 7">
    <name type="scientific">Virgibacillus profundi</name>
    <dbReference type="NCBI Taxonomy" id="2024555"/>
    <lineage>
        <taxon>Bacteria</taxon>
        <taxon>Bacillati</taxon>
        <taxon>Bacillota</taxon>
        <taxon>Bacilli</taxon>
        <taxon>Bacillales</taxon>
        <taxon>Bacillaceae</taxon>
        <taxon>Virgibacillus</taxon>
    </lineage>
</organism>
<dbReference type="Pfam" id="PF00005">
    <property type="entry name" value="ABC_tran"/>
    <property type="match status" value="2"/>
</dbReference>
<evidence type="ECO:0000259" key="5">
    <source>
        <dbReference type="PROSITE" id="PS50893"/>
    </source>
</evidence>
<dbReference type="PANTHER" id="PTHR19211">
    <property type="entry name" value="ATP-BINDING TRANSPORT PROTEIN-RELATED"/>
    <property type="match status" value="1"/>
</dbReference>
<evidence type="ECO:0000256" key="3">
    <source>
        <dbReference type="ARBA" id="ARBA00022840"/>
    </source>
</evidence>
<reference evidence="6 7" key="1">
    <citation type="submission" date="2017-08" db="EMBL/GenBank/DDBJ databases">
        <title>Virgibacillus indicus sp. nov. and Virgibacillus profoundi sp. nov, two moderately halophilic bacteria isolated from marine sediment by using the Microfluidic Streak Plate.</title>
        <authorList>
            <person name="Xu B."/>
            <person name="Hu B."/>
            <person name="Wang J."/>
            <person name="Zhu Y."/>
            <person name="Huang L."/>
            <person name="Du W."/>
            <person name="Huang Y."/>
        </authorList>
    </citation>
    <scope>NUCLEOTIDE SEQUENCE [LARGE SCALE GENOMIC DNA]</scope>
    <source>
        <strain evidence="6 7">IO3-P3-H5</strain>
    </source>
</reference>
<evidence type="ECO:0000256" key="4">
    <source>
        <dbReference type="SAM" id="Coils"/>
    </source>
</evidence>
<keyword evidence="2" id="KW-0547">Nucleotide-binding</keyword>
<sequence length="481" mass="55640">MSFQYISMMQPLFKNVNLNINENWKLGLVGRNGRGKTTFLEILLNELDYEGDVQSNLEFKYFPQYPKGSDDVTALEVLQQHNANIEVWQIERELSYMDLPSDILDKSFNILSGGEQTKVLLIELFLNQNSFPLIDEPTNNLDSHGRRIVGNYLNNKKGYIVISHDEYFLNQFVDHILAINKESIELITGNIDTWKYERENADKLSEEQNAKLKSEIKRLNQASGTVSTWGQKRENSTKDAAERRLAAKQMKRAKAIKKRTEEMIEDKESLINNVEAASNLKMLVKEPRKQILFLRNFSIIRNGMPLFEPINIDVYPNERFFIKGKNGVGKSTLLDFILGNEHWETTGEYRVNLPENLSVLNQKNQDDLDYPSFINKLNSKEKENYWHLLHQLGVHRSSFSDKSSKDWSSGEQKKVFLADALLGKNELFVWDEVTNYLDIVVINQLIDAINKFQPTMIGVDHNEYFVHSIATKKKELTNGSF</sequence>
<evidence type="ECO:0000256" key="2">
    <source>
        <dbReference type="ARBA" id="ARBA00022741"/>
    </source>
</evidence>
<name>A0A2A2I9N1_9BACI</name>
<gene>
    <name evidence="6" type="ORF">CIL05_18925</name>
</gene>
<dbReference type="CDD" id="cd03221">
    <property type="entry name" value="ABCF_EF-3"/>
    <property type="match status" value="1"/>
</dbReference>
<evidence type="ECO:0000313" key="7">
    <source>
        <dbReference type="Proteomes" id="UP000218887"/>
    </source>
</evidence>
<proteinExistence type="predicted"/>
<keyword evidence="1" id="KW-0677">Repeat</keyword>
<dbReference type="GO" id="GO:0016887">
    <property type="term" value="F:ATP hydrolysis activity"/>
    <property type="evidence" value="ECO:0007669"/>
    <property type="project" value="InterPro"/>
</dbReference>
<dbReference type="PROSITE" id="PS50893">
    <property type="entry name" value="ABC_TRANSPORTER_2"/>
    <property type="match status" value="1"/>
</dbReference>
<dbReference type="InterPro" id="IPR017871">
    <property type="entry name" value="ABC_transporter-like_CS"/>
</dbReference>
<keyword evidence="3 6" id="KW-0067">ATP-binding</keyword>